<dbReference type="RefSeq" id="WP_379929771.1">
    <property type="nucleotide sequence ID" value="NZ_JBHUMM010000032.1"/>
</dbReference>
<evidence type="ECO:0000256" key="1">
    <source>
        <dbReference type="SAM" id="Phobius"/>
    </source>
</evidence>
<dbReference type="Pfam" id="PF09922">
    <property type="entry name" value="LiaF-like_C"/>
    <property type="match status" value="1"/>
</dbReference>
<keyword evidence="1" id="KW-1133">Transmembrane helix</keyword>
<feature type="transmembrane region" description="Helical" evidence="1">
    <location>
        <begin position="55"/>
        <end position="86"/>
    </location>
</feature>
<sequence>MVSIHQRNRNTAILLIGAGLFILVGNIVGFFTIVSIGIIWLGIHKVRTNEEKTGYVLLAIGGLFLLGDHFTFVLMVVLLSLGYYYLRSREIHRDQHYIQRQKLMESMKWNRHPWELKSMSAWSLIGEIQMDLSLALPESSEITLNLQGIIGDVDLIIPEEIGVDIRATVLFGQIHFGHEQDAGFMNKMHWRSPNYEQCEVRVNIITSHLIGDVDMKWL</sequence>
<name>A0ABW5RBV8_9BACL</name>
<gene>
    <name evidence="3" type="primary">liaF</name>
    <name evidence="3" type="ORF">ACFSUC_11635</name>
</gene>
<feature type="domain" description="Cell wall-active antibiotics response LiaF-like C-terminal" evidence="2">
    <location>
        <begin position="106"/>
        <end position="214"/>
    </location>
</feature>
<reference evidence="4" key="1">
    <citation type="journal article" date="2019" name="Int. J. Syst. Evol. Microbiol.">
        <title>The Global Catalogue of Microorganisms (GCM) 10K type strain sequencing project: providing services to taxonomists for standard genome sequencing and annotation.</title>
        <authorList>
            <consortium name="The Broad Institute Genomics Platform"/>
            <consortium name="The Broad Institute Genome Sequencing Center for Infectious Disease"/>
            <person name="Wu L."/>
            <person name="Ma J."/>
        </authorList>
    </citation>
    <scope>NUCLEOTIDE SEQUENCE [LARGE SCALE GENOMIC DNA]</scope>
    <source>
        <strain evidence="4">KCTC 33676</strain>
    </source>
</reference>
<dbReference type="InterPro" id="IPR047793">
    <property type="entry name" value="LiaF_C"/>
</dbReference>
<proteinExistence type="predicted"/>
<evidence type="ECO:0000313" key="3">
    <source>
        <dbReference type="EMBL" id="MFD2672236.1"/>
    </source>
</evidence>
<comment type="caution">
    <text evidence="3">The sequence shown here is derived from an EMBL/GenBank/DDBJ whole genome shotgun (WGS) entry which is preliminary data.</text>
</comment>
<dbReference type="Proteomes" id="UP001597497">
    <property type="component" value="Unassembled WGS sequence"/>
</dbReference>
<keyword evidence="1" id="KW-0472">Membrane</keyword>
<protein>
    <submittedName>
        <fullName evidence="3">Cell wall-active antibiotics response protein LiaF</fullName>
    </submittedName>
</protein>
<organism evidence="3 4">
    <name type="scientific">Marinicrinis sediminis</name>
    <dbReference type="NCBI Taxonomy" id="1652465"/>
    <lineage>
        <taxon>Bacteria</taxon>
        <taxon>Bacillati</taxon>
        <taxon>Bacillota</taxon>
        <taxon>Bacilli</taxon>
        <taxon>Bacillales</taxon>
        <taxon>Paenibacillaceae</taxon>
    </lineage>
</organism>
<keyword evidence="1" id="KW-0812">Transmembrane</keyword>
<dbReference type="EMBL" id="JBHUMM010000032">
    <property type="protein sequence ID" value="MFD2672236.1"/>
    <property type="molecule type" value="Genomic_DNA"/>
</dbReference>
<evidence type="ECO:0000313" key="4">
    <source>
        <dbReference type="Proteomes" id="UP001597497"/>
    </source>
</evidence>
<dbReference type="NCBIfam" id="NF040535">
    <property type="entry name" value="LiaF_C_term"/>
    <property type="match status" value="1"/>
</dbReference>
<dbReference type="InterPro" id="IPR024425">
    <property type="entry name" value="LiaF-like_C"/>
</dbReference>
<feature type="transmembrane region" description="Helical" evidence="1">
    <location>
        <begin position="12"/>
        <end position="43"/>
    </location>
</feature>
<evidence type="ECO:0000259" key="2">
    <source>
        <dbReference type="Pfam" id="PF09922"/>
    </source>
</evidence>
<accession>A0ABW5RBV8</accession>
<keyword evidence="4" id="KW-1185">Reference proteome</keyword>